<dbReference type="GO" id="GO:0000287">
    <property type="term" value="F:magnesium ion binding"/>
    <property type="evidence" value="ECO:0007669"/>
    <property type="project" value="TreeGrafter"/>
</dbReference>
<dbReference type="NCBIfam" id="TIGR01484">
    <property type="entry name" value="HAD-SF-IIB"/>
    <property type="match status" value="1"/>
</dbReference>
<dbReference type="SFLD" id="SFLDG01140">
    <property type="entry name" value="C2.B:_Phosphomannomutase_and_P"/>
    <property type="match status" value="1"/>
</dbReference>
<dbReference type="SFLD" id="SFLDS00003">
    <property type="entry name" value="Haloacid_Dehalogenase"/>
    <property type="match status" value="1"/>
</dbReference>
<comment type="caution">
    <text evidence="1">The sequence shown here is derived from an EMBL/GenBank/DDBJ whole genome shotgun (WGS) entry which is preliminary data.</text>
</comment>
<dbReference type="Gene3D" id="3.30.1240.10">
    <property type="match status" value="1"/>
</dbReference>
<evidence type="ECO:0000313" key="2">
    <source>
        <dbReference type="Proteomes" id="UP000216498"/>
    </source>
</evidence>
<dbReference type="PANTHER" id="PTHR10000">
    <property type="entry name" value="PHOSPHOSERINE PHOSPHATASE"/>
    <property type="match status" value="1"/>
</dbReference>
<protein>
    <submittedName>
        <fullName evidence="1">Phosphoglycolate phosphatase</fullName>
    </submittedName>
</protein>
<proteinExistence type="predicted"/>
<dbReference type="CDD" id="cd07516">
    <property type="entry name" value="HAD_Pase"/>
    <property type="match status" value="1"/>
</dbReference>
<organism evidence="1 2">
    <name type="scientific">Virgibacillus indicus</name>
    <dbReference type="NCBI Taxonomy" id="2024554"/>
    <lineage>
        <taxon>Bacteria</taxon>
        <taxon>Bacillati</taxon>
        <taxon>Bacillota</taxon>
        <taxon>Bacilli</taxon>
        <taxon>Bacillales</taxon>
        <taxon>Bacillaceae</taxon>
        <taxon>Virgibacillus</taxon>
    </lineage>
</organism>
<dbReference type="AlphaFoldDB" id="A0A265NAI6"/>
<evidence type="ECO:0000313" key="1">
    <source>
        <dbReference type="EMBL" id="OZU88821.1"/>
    </source>
</evidence>
<dbReference type="RefSeq" id="WP_094885913.1">
    <property type="nucleotide sequence ID" value="NZ_NPMS01000004.1"/>
</dbReference>
<dbReference type="PANTHER" id="PTHR10000:SF55">
    <property type="entry name" value="5-AMINO-6-(5-PHOSPHO-D-RIBITYLAMINO)URACIL PHOSPHATASE YCSE"/>
    <property type="match status" value="1"/>
</dbReference>
<dbReference type="Gene3D" id="3.40.50.1000">
    <property type="entry name" value="HAD superfamily/HAD-like"/>
    <property type="match status" value="1"/>
</dbReference>
<dbReference type="NCBIfam" id="TIGR00099">
    <property type="entry name" value="Cof-subfamily"/>
    <property type="match status" value="1"/>
</dbReference>
<dbReference type="OrthoDB" id="9806027at2"/>
<dbReference type="PRINTS" id="PR00119">
    <property type="entry name" value="CATATPASE"/>
</dbReference>
<dbReference type="InterPro" id="IPR000150">
    <property type="entry name" value="Cof"/>
</dbReference>
<dbReference type="GO" id="GO:0016791">
    <property type="term" value="F:phosphatase activity"/>
    <property type="evidence" value="ECO:0007669"/>
    <property type="project" value="TreeGrafter"/>
</dbReference>
<accession>A0A265NAI6</accession>
<dbReference type="InterPro" id="IPR006379">
    <property type="entry name" value="HAD-SF_hydro_IIB"/>
</dbReference>
<name>A0A265NAI6_9BACI</name>
<dbReference type="Proteomes" id="UP000216498">
    <property type="component" value="Unassembled WGS sequence"/>
</dbReference>
<keyword evidence="2" id="KW-1185">Reference proteome</keyword>
<dbReference type="Pfam" id="PF08282">
    <property type="entry name" value="Hydrolase_3"/>
    <property type="match status" value="1"/>
</dbReference>
<dbReference type="SUPFAM" id="SSF56784">
    <property type="entry name" value="HAD-like"/>
    <property type="match status" value="1"/>
</dbReference>
<dbReference type="PROSITE" id="PS01228">
    <property type="entry name" value="COF_1"/>
    <property type="match status" value="1"/>
</dbReference>
<reference evidence="1 2" key="1">
    <citation type="submission" date="2017-08" db="EMBL/GenBank/DDBJ databases">
        <title>Virgibacillus indicus sp. nov. and Virgibacillus profoundi sp. nov, two moderately halophilic bacteria isolated from marine sediment by using the Microfluidic Streak Plate.</title>
        <authorList>
            <person name="Xu B."/>
            <person name="Hu B."/>
            <person name="Wang J."/>
            <person name="Zhu Y."/>
            <person name="Huang L."/>
            <person name="Du W."/>
            <person name="Huang Y."/>
        </authorList>
    </citation>
    <scope>NUCLEOTIDE SEQUENCE [LARGE SCALE GENOMIC DNA]</scope>
    <source>
        <strain evidence="1 2">IO3-P2-C2</strain>
    </source>
</reference>
<dbReference type="GO" id="GO:0005829">
    <property type="term" value="C:cytosol"/>
    <property type="evidence" value="ECO:0007669"/>
    <property type="project" value="TreeGrafter"/>
</dbReference>
<sequence>MTENKSDIKLIALDMDGTLLNNEHNVSEYTKEIIAEALAKNIHVVLSTGRWLDSCYPYAEALKLTSYLVTSNGGEIWTVDKKLLGQHLLEAEKMERMWNLGKEAGANMWMVSTNEIFRDSKPDNFYDHKWLKIGFATFDKKRLDELIKELSYLKGLELTNSQPTNIEVNPEGVNKAKALTFVCKEIGITMDEVMAVGDSLNDIKMIQEAGMGVAMGNAQEAIKKAADFITDTNNNDGVAKAIKRFAL</sequence>
<dbReference type="InterPro" id="IPR036412">
    <property type="entry name" value="HAD-like_sf"/>
</dbReference>
<dbReference type="EMBL" id="NPMS01000004">
    <property type="protein sequence ID" value="OZU88821.1"/>
    <property type="molecule type" value="Genomic_DNA"/>
</dbReference>
<dbReference type="SFLD" id="SFLDG01144">
    <property type="entry name" value="C2.B.4:_PGP_Like"/>
    <property type="match status" value="1"/>
</dbReference>
<gene>
    <name evidence="1" type="ORF">CIL03_11090</name>
</gene>
<dbReference type="PROSITE" id="PS01229">
    <property type="entry name" value="COF_2"/>
    <property type="match status" value="1"/>
</dbReference>
<dbReference type="InterPro" id="IPR023214">
    <property type="entry name" value="HAD_sf"/>
</dbReference>